<evidence type="ECO:0000313" key="2">
    <source>
        <dbReference type="Proteomes" id="UP000249915"/>
    </source>
</evidence>
<evidence type="ECO:0000313" key="1">
    <source>
        <dbReference type="EMBL" id="PXY19343.1"/>
    </source>
</evidence>
<organism evidence="1 2">
    <name type="scientific">Prauserella muralis</name>
    <dbReference type="NCBI Taxonomy" id="588067"/>
    <lineage>
        <taxon>Bacteria</taxon>
        <taxon>Bacillati</taxon>
        <taxon>Actinomycetota</taxon>
        <taxon>Actinomycetes</taxon>
        <taxon>Pseudonocardiales</taxon>
        <taxon>Pseudonocardiaceae</taxon>
        <taxon>Prauserella</taxon>
    </lineage>
</organism>
<dbReference type="SUPFAM" id="SSF48239">
    <property type="entry name" value="Terpenoid cyclases/Protein prenyltransferases"/>
    <property type="match status" value="1"/>
</dbReference>
<gene>
    <name evidence="1" type="ORF">BAY60_31795</name>
</gene>
<dbReference type="RefSeq" id="WP_112285272.1">
    <property type="nucleotide sequence ID" value="NZ_MASW01000007.1"/>
</dbReference>
<dbReference type="AlphaFoldDB" id="A0A2V4AKH7"/>
<keyword evidence="2" id="KW-1185">Reference proteome</keyword>
<comment type="caution">
    <text evidence="1">The sequence shown here is derived from an EMBL/GenBank/DDBJ whole genome shotgun (WGS) entry which is preliminary data.</text>
</comment>
<sequence>MDDSPRTRALAFLRTHARPLERRLGDLLLGEPHPVVSACAVLDLLSGHRNPDGGLGHALEPDVRAPDSQPLAADFALEVTELVLASQAGADEGVRDRVAAFARGLVPYLASVAAPDGGLPIVLPTVAAHPRAAHWGDGEFPPALNPTAGIVARLRAAGVADPWLDTAETFCRERIEALDDRPDGHTAANVLRFLAASPDQDWARPRLAALGGRLGELSLFQLYPGEGYGLTPVDLAPLPDNPLRAFIPDDAVAAHLRALAAAQCPDGGWPVPWEPPGPAAALEWRGVRTVRSAWILAAH</sequence>
<proteinExistence type="predicted"/>
<dbReference type="OrthoDB" id="3286086at2"/>
<protein>
    <submittedName>
        <fullName evidence="1">Uncharacterized protein</fullName>
    </submittedName>
</protein>
<accession>A0A2V4AKH7</accession>
<dbReference type="InterPro" id="IPR008930">
    <property type="entry name" value="Terpenoid_cyclase/PrenylTrfase"/>
</dbReference>
<dbReference type="EMBL" id="MASW01000007">
    <property type="protein sequence ID" value="PXY19343.1"/>
    <property type="molecule type" value="Genomic_DNA"/>
</dbReference>
<dbReference type="Proteomes" id="UP000249915">
    <property type="component" value="Unassembled WGS sequence"/>
</dbReference>
<reference evidence="1 2" key="1">
    <citation type="submission" date="2016-07" db="EMBL/GenBank/DDBJ databases">
        <title>Draft genome sequence of Prauserella muralis DSM 45305, isolated from a mould-covered wall in an indoor environment.</title>
        <authorList>
            <person name="Ruckert C."/>
            <person name="Albersmeier A."/>
            <person name="Jiang C.-L."/>
            <person name="Jiang Y."/>
            <person name="Kalinowski J."/>
            <person name="Schneider O."/>
            <person name="Winkler A."/>
            <person name="Zotchev S.B."/>
        </authorList>
    </citation>
    <scope>NUCLEOTIDE SEQUENCE [LARGE SCALE GENOMIC DNA]</scope>
    <source>
        <strain evidence="1 2">DSM 45305</strain>
    </source>
</reference>
<name>A0A2V4AKH7_9PSEU</name>